<name>A0A0U3TLE1_9CAUD</name>
<dbReference type="GeneID" id="40078719"/>
<organism evidence="2 3">
    <name type="scientific">Arthrobacter phage Preamble</name>
    <dbReference type="NCBI Taxonomy" id="1772310"/>
    <lineage>
        <taxon>Viruses</taxon>
        <taxon>Duplodnaviria</taxon>
        <taxon>Heunggongvirae</taxon>
        <taxon>Uroviricota</taxon>
        <taxon>Caudoviricetes</taxon>
        <taxon>Korravirus</taxon>
        <taxon>Korravirus preamble</taxon>
    </lineage>
</organism>
<dbReference type="KEGG" id="vg:40078719"/>
<keyword evidence="3" id="KW-1185">Reference proteome</keyword>
<sequence>MTRGQGYGLIEFRGADSPSQPKEPLMINPAAAQLVEQLNAIGAELERIHEAEGQEPPLTTGEVFVNVRSGRVWFKVQSQQDGTELWLSEHKRHAAPGETLVSVETVEEAIMYEWD</sequence>
<proteinExistence type="predicted"/>
<evidence type="ECO:0000256" key="1">
    <source>
        <dbReference type="SAM" id="MobiDB-lite"/>
    </source>
</evidence>
<dbReference type="RefSeq" id="YP_009602854.1">
    <property type="nucleotide sequence ID" value="NC_041944.1"/>
</dbReference>
<protein>
    <submittedName>
        <fullName evidence="2">Uncharacterized protein</fullName>
    </submittedName>
</protein>
<dbReference type="Proteomes" id="UP000222441">
    <property type="component" value="Segment"/>
</dbReference>
<dbReference type="OrthoDB" id="25091at10239"/>
<evidence type="ECO:0000313" key="3">
    <source>
        <dbReference type="Proteomes" id="UP000222441"/>
    </source>
</evidence>
<feature type="region of interest" description="Disordered" evidence="1">
    <location>
        <begin position="1"/>
        <end position="24"/>
    </location>
</feature>
<dbReference type="EMBL" id="KU160659">
    <property type="protein sequence ID" value="ALY09833.1"/>
    <property type="molecule type" value="Genomic_DNA"/>
</dbReference>
<reference evidence="2 3" key="1">
    <citation type="submission" date="2015-11" db="EMBL/GenBank/DDBJ databases">
        <authorList>
            <person name="Chudoff D."/>
            <person name="Dunbar D."/>
            <person name="Jacobs-Sera D."/>
            <person name="Guerrero C.A."/>
            <person name="Bowman C.A."/>
            <person name="Russell D.A."/>
            <person name="Pope W.H."/>
            <person name="Hatfull G.F."/>
        </authorList>
    </citation>
    <scope>NUCLEOTIDE SEQUENCE [LARGE SCALE GENOMIC DNA]</scope>
</reference>
<gene>
    <name evidence="2" type="primary">52</name>
    <name evidence="2" type="ORF">PREAMBLE_52</name>
</gene>
<accession>A0A0U3TLE1</accession>
<evidence type="ECO:0000313" key="2">
    <source>
        <dbReference type="EMBL" id="ALY09833.1"/>
    </source>
</evidence>